<comment type="similarity">
    <text evidence="2">Belongs to the GtrA family.</text>
</comment>
<reference evidence="8" key="1">
    <citation type="submission" date="2022-02" db="EMBL/GenBank/DDBJ databases">
        <authorList>
            <person name="Leng L."/>
        </authorList>
    </citation>
    <scope>NUCLEOTIDE SEQUENCE</scope>
    <source>
        <strain evidence="8">JI</strain>
    </source>
</reference>
<feature type="transmembrane region" description="Helical" evidence="6">
    <location>
        <begin position="80"/>
        <end position="103"/>
    </location>
</feature>
<name>A0A9X4GYK9_9FIRM</name>
<evidence type="ECO:0000256" key="5">
    <source>
        <dbReference type="ARBA" id="ARBA00023136"/>
    </source>
</evidence>
<evidence type="ECO:0000256" key="4">
    <source>
        <dbReference type="ARBA" id="ARBA00022989"/>
    </source>
</evidence>
<evidence type="ECO:0000259" key="7">
    <source>
        <dbReference type="Pfam" id="PF04138"/>
    </source>
</evidence>
<evidence type="ECO:0000256" key="3">
    <source>
        <dbReference type="ARBA" id="ARBA00022692"/>
    </source>
</evidence>
<dbReference type="Proteomes" id="UP001154312">
    <property type="component" value="Unassembled WGS sequence"/>
</dbReference>
<dbReference type="GO" id="GO:0000271">
    <property type="term" value="P:polysaccharide biosynthetic process"/>
    <property type="evidence" value="ECO:0007669"/>
    <property type="project" value="InterPro"/>
</dbReference>
<dbReference type="EMBL" id="JAKOAV010000008">
    <property type="protein sequence ID" value="MDF9407897.1"/>
    <property type="molecule type" value="Genomic_DNA"/>
</dbReference>
<evidence type="ECO:0000313" key="9">
    <source>
        <dbReference type="Proteomes" id="UP001154312"/>
    </source>
</evidence>
<evidence type="ECO:0000256" key="6">
    <source>
        <dbReference type="SAM" id="Phobius"/>
    </source>
</evidence>
<proteinExistence type="inferred from homology"/>
<evidence type="ECO:0000313" key="8">
    <source>
        <dbReference type="EMBL" id="MDF9407897.1"/>
    </source>
</evidence>
<dbReference type="PANTHER" id="PTHR38459:SF1">
    <property type="entry name" value="PROPHAGE BACTOPRENOL-LINKED GLUCOSE TRANSLOCASE HOMOLOG"/>
    <property type="match status" value="1"/>
</dbReference>
<comment type="caution">
    <text evidence="8">The sequence shown here is derived from an EMBL/GenBank/DDBJ whole genome shotgun (WGS) entry which is preliminary data.</text>
</comment>
<dbReference type="PANTHER" id="PTHR38459">
    <property type="entry name" value="PROPHAGE BACTOPRENOL-LINKED GLUCOSE TRANSLOCASE HOMOLOG"/>
    <property type="match status" value="1"/>
</dbReference>
<dbReference type="GO" id="GO:0005886">
    <property type="term" value="C:plasma membrane"/>
    <property type="evidence" value="ECO:0007669"/>
    <property type="project" value="TreeGrafter"/>
</dbReference>
<feature type="transmembrane region" description="Helical" evidence="6">
    <location>
        <begin position="12"/>
        <end position="36"/>
    </location>
</feature>
<feature type="transmembrane region" description="Helical" evidence="6">
    <location>
        <begin position="48"/>
        <end position="68"/>
    </location>
</feature>
<feature type="domain" description="GtrA/DPMS transmembrane" evidence="7">
    <location>
        <begin position="18"/>
        <end position="131"/>
    </location>
</feature>
<comment type="subcellular location">
    <subcellularLocation>
        <location evidence="1">Membrane</location>
        <topology evidence="1">Multi-pass membrane protein</topology>
    </subcellularLocation>
</comment>
<evidence type="ECO:0000256" key="1">
    <source>
        <dbReference type="ARBA" id="ARBA00004141"/>
    </source>
</evidence>
<keyword evidence="3 6" id="KW-0812">Transmembrane</keyword>
<protein>
    <submittedName>
        <fullName evidence="8">GtrA family protein</fullName>
    </submittedName>
</protein>
<feature type="transmembrane region" description="Helical" evidence="6">
    <location>
        <begin position="109"/>
        <end position="135"/>
    </location>
</feature>
<accession>A0A9X4GYK9</accession>
<gene>
    <name evidence="8" type="ORF">L7E55_05910</name>
</gene>
<keyword evidence="4 6" id="KW-1133">Transmembrane helix</keyword>
<dbReference type="RefSeq" id="WP_277443150.1">
    <property type="nucleotide sequence ID" value="NZ_JAKOAV010000008.1"/>
</dbReference>
<sequence length="150" mass="17005">MIIKLLKENPIFVEMFLYGIIGSISAGLDSLTYYLLTRELMLSEFVANFFGINLGITLSFILNTFINFKKTDKLIKRAASFYFVGYIGLLLSMIILCIGIKIININDMVVKIVSVFIVALFQFILNKLVTFGPVIESIEKNIERRFANNG</sequence>
<dbReference type="AlphaFoldDB" id="A0A9X4GYK9"/>
<dbReference type="InterPro" id="IPR051401">
    <property type="entry name" value="GtrA_CellWall_Glycosyl"/>
</dbReference>
<dbReference type="Pfam" id="PF04138">
    <property type="entry name" value="GtrA_DPMS_TM"/>
    <property type="match status" value="1"/>
</dbReference>
<organism evidence="8 9">
    <name type="scientific">Pelotomaculum isophthalicicum JI</name>
    <dbReference type="NCBI Taxonomy" id="947010"/>
    <lineage>
        <taxon>Bacteria</taxon>
        <taxon>Bacillati</taxon>
        <taxon>Bacillota</taxon>
        <taxon>Clostridia</taxon>
        <taxon>Eubacteriales</taxon>
        <taxon>Desulfotomaculaceae</taxon>
        <taxon>Pelotomaculum</taxon>
    </lineage>
</organism>
<dbReference type="InterPro" id="IPR007267">
    <property type="entry name" value="GtrA_DPMS_TM"/>
</dbReference>
<keyword evidence="5 6" id="KW-0472">Membrane</keyword>
<evidence type="ECO:0000256" key="2">
    <source>
        <dbReference type="ARBA" id="ARBA00009399"/>
    </source>
</evidence>
<keyword evidence="9" id="KW-1185">Reference proteome</keyword>